<dbReference type="OrthoDB" id="5389752at2"/>
<dbReference type="Proteomes" id="UP000289718">
    <property type="component" value="Unassembled WGS sequence"/>
</dbReference>
<evidence type="ECO:0000256" key="3">
    <source>
        <dbReference type="ARBA" id="ARBA00022452"/>
    </source>
</evidence>
<keyword evidence="3 10" id="KW-1134">Transmembrane beta strand</keyword>
<dbReference type="Gene3D" id="2.40.170.20">
    <property type="entry name" value="TonB-dependent receptor, beta-barrel domain"/>
    <property type="match status" value="1"/>
</dbReference>
<dbReference type="PANTHER" id="PTHR30069:SF53">
    <property type="entry name" value="COLICIN I RECEPTOR-RELATED"/>
    <property type="match status" value="1"/>
</dbReference>
<dbReference type="Pfam" id="PF00593">
    <property type="entry name" value="TonB_dep_Rec_b-barrel"/>
    <property type="match status" value="1"/>
</dbReference>
<dbReference type="InterPro" id="IPR036942">
    <property type="entry name" value="Beta-barrel_TonB_sf"/>
</dbReference>
<evidence type="ECO:0000256" key="6">
    <source>
        <dbReference type="ARBA" id="ARBA00023065"/>
    </source>
</evidence>
<sequence length="685" mass="75544">MRIRRSLLSLAVITLSANLFATDNVKELSEVTVTTAAGHQQLVKDASASITVLTADKLNEKSYTSITDAIKNVPGLYITHEYGSSGSSEGISIRGMSEMETLYLINGRPVTNGRDFGRAAGTAGQATGLNSMLPPISMIERIEIVRGPASSLYGSNALGGVINIITKKGTKEWTGSFNIEYLLPASNNDISDKKVASNAFIQGPLIDDLLGLQLNVSNTKTDGGGVQVQTNSRTGEEEERIVNGKEVRSVTGKFILTPNENNEISLGYNHVEQEAVLAAGSTSNTNPYTKDIYTITHDGRYGNLTTNTYFQSEELERNQTNRDGSTKIVFAKNNIFNNQSNYVLGEHVLTFGGQYKTEEFEDPGQKLVNIDRWLAAVFTEAEWSLFDDLLLTTGLRYNDDELFSGHLSPRVYGVYHLTDNWTLKGGVTTGYSQPTISSATEGWTQPYGGGLWLGNPDLNPEESINYEAGLHYENRELGLVGSIVFFQTDYENKIVANRVCTPDSLGDNYSGCEQWGASPTNPFVNEYRNIADAQMKGIELAGNYDILDNLQTGISYTYTKSEIKEAVFDKGTDREIDLSGQPLNKTPKHMFNFTLDYQPTSKWNLWGQFNYRGKSSEYLTFDHGTQVKPETPAYSTADLGIVYKATDALTLKAGVYNVANKQITNADYGVTLDGRRYNFALNYNF</sequence>
<keyword evidence="5 12" id="KW-0732">Signal</keyword>
<dbReference type="EMBL" id="NXIE01000002">
    <property type="protein sequence ID" value="RXK13138.1"/>
    <property type="molecule type" value="Genomic_DNA"/>
</dbReference>
<keyword evidence="15" id="KW-0675">Receptor</keyword>
<evidence type="ECO:0000313" key="16">
    <source>
        <dbReference type="Proteomes" id="UP000289718"/>
    </source>
</evidence>
<name>A0A4Q1AWE4_9BACT</name>
<organism evidence="15 16">
    <name type="scientific">Halarcobacter mediterraneus</name>
    <dbReference type="NCBI Taxonomy" id="2023153"/>
    <lineage>
        <taxon>Bacteria</taxon>
        <taxon>Pseudomonadati</taxon>
        <taxon>Campylobacterota</taxon>
        <taxon>Epsilonproteobacteria</taxon>
        <taxon>Campylobacterales</taxon>
        <taxon>Arcobacteraceae</taxon>
        <taxon>Halarcobacter</taxon>
    </lineage>
</organism>
<dbReference type="Gene3D" id="2.170.130.10">
    <property type="entry name" value="TonB-dependent receptor, plug domain"/>
    <property type="match status" value="1"/>
</dbReference>
<keyword evidence="2 10" id="KW-0813">Transport</keyword>
<evidence type="ECO:0000256" key="2">
    <source>
        <dbReference type="ARBA" id="ARBA00022448"/>
    </source>
</evidence>
<evidence type="ECO:0000256" key="12">
    <source>
        <dbReference type="SAM" id="SignalP"/>
    </source>
</evidence>
<dbReference type="GO" id="GO:0015344">
    <property type="term" value="F:siderophore uptake transmembrane transporter activity"/>
    <property type="evidence" value="ECO:0007669"/>
    <property type="project" value="TreeGrafter"/>
</dbReference>
<dbReference type="InterPro" id="IPR039426">
    <property type="entry name" value="TonB-dep_rcpt-like"/>
</dbReference>
<evidence type="ECO:0000256" key="5">
    <source>
        <dbReference type="ARBA" id="ARBA00022729"/>
    </source>
</evidence>
<comment type="subcellular location">
    <subcellularLocation>
        <location evidence="1 10">Cell outer membrane</location>
        <topology evidence="1 10">Multi-pass membrane protein</topology>
    </subcellularLocation>
</comment>
<evidence type="ECO:0000256" key="11">
    <source>
        <dbReference type="RuleBase" id="RU003357"/>
    </source>
</evidence>
<comment type="similarity">
    <text evidence="10 11">Belongs to the TonB-dependent receptor family.</text>
</comment>
<keyword evidence="16" id="KW-1185">Reference proteome</keyword>
<dbReference type="GO" id="GO:0009279">
    <property type="term" value="C:cell outer membrane"/>
    <property type="evidence" value="ECO:0007669"/>
    <property type="project" value="UniProtKB-SubCell"/>
</dbReference>
<accession>A0A4Q1AWE4</accession>
<dbReference type="RefSeq" id="WP_129060958.1">
    <property type="nucleotide sequence ID" value="NZ_NXIE01000002.1"/>
</dbReference>
<keyword evidence="6" id="KW-0406">Ion transport</keyword>
<dbReference type="Pfam" id="PF07715">
    <property type="entry name" value="Plug"/>
    <property type="match status" value="1"/>
</dbReference>
<dbReference type="AlphaFoldDB" id="A0A4Q1AWE4"/>
<comment type="caution">
    <text evidence="15">The sequence shown here is derived from an EMBL/GenBank/DDBJ whole genome shotgun (WGS) entry which is preliminary data.</text>
</comment>
<keyword evidence="7 11" id="KW-0798">TonB box</keyword>
<reference evidence="15 16" key="1">
    <citation type="submission" date="2017-09" db="EMBL/GenBank/DDBJ databases">
        <title>Genomics of the genus Arcobacter.</title>
        <authorList>
            <person name="Perez-Cataluna A."/>
            <person name="Figueras M.J."/>
            <person name="Salas-Masso N."/>
        </authorList>
    </citation>
    <scope>NUCLEOTIDE SEQUENCE [LARGE SCALE GENOMIC DNA]</scope>
    <source>
        <strain evidence="15 16">F156-34</strain>
    </source>
</reference>
<evidence type="ECO:0000256" key="9">
    <source>
        <dbReference type="ARBA" id="ARBA00023237"/>
    </source>
</evidence>
<keyword evidence="8 10" id="KW-0472">Membrane</keyword>
<evidence type="ECO:0000256" key="1">
    <source>
        <dbReference type="ARBA" id="ARBA00004571"/>
    </source>
</evidence>
<dbReference type="GO" id="GO:0044718">
    <property type="term" value="P:siderophore transmembrane transport"/>
    <property type="evidence" value="ECO:0007669"/>
    <property type="project" value="TreeGrafter"/>
</dbReference>
<evidence type="ECO:0000256" key="4">
    <source>
        <dbReference type="ARBA" id="ARBA00022692"/>
    </source>
</evidence>
<gene>
    <name evidence="15" type="ORF">CP965_04895</name>
</gene>
<evidence type="ECO:0000256" key="7">
    <source>
        <dbReference type="ARBA" id="ARBA00023077"/>
    </source>
</evidence>
<dbReference type="CDD" id="cd01347">
    <property type="entry name" value="ligand_gated_channel"/>
    <property type="match status" value="1"/>
</dbReference>
<evidence type="ECO:0000313" key="15">
    <source>
        <dbReference type="EMBL" id="RXK13138.1"/>
    </source>
</evidence>
<dbReference type="SUPFAM" id="SSF56935">
    <property type="entry name" value="Porins"/>
    <property type="match status" value="1"/>
</dbReference>
<feature type="signal peptide" evidence="12">
    <location>
        <begin position="1"/>
        <end position="21"/>
    </location>
</feature>
<keyword evidence="9 10" id="KW-0998">Cell outer membrane</keyword>
<evidence type="ECO:0000259" key="13">
    <source>
        <dbReference type="Pfam" id="PF00593"/>
    </source>
</evidence>
<protein>
    <submittedName>
        <fullName evidence="15">TonB-dependent receptor</fullName>
    </submittedName>
</protein>
<evidence type="ECO:0000259" key="14">
    <source>
        <dbReference type="Pfam" id="PF07715"/>
    </source>
</evidence>
<evidence type="ECO:0000256" key="10">
    <source>
        <dbReference type="PROSITE-ProRule" id="PRU01360"/>
    </source>
</evidence>
<feature type="chain" id="PRO_5020576444" evidence="12">
    <location>
        <begin position="22"/>
        <end position="685"/>
    </location>
</feature>
<dbReference type="InterPro" id="IPR000531">
    <property type="entry name" value="Beta-barrel_TonB"/>
</dbReference>
<feature type="domain" description="TonB-dependent receptor plug" evidence="14">
    <location>
        <begin position="44"/>
        <end position="161"/>
    </location>
</feature>
<feature type="domain" description="TonB-dependent receptor-like beta-barrel" evidence="13">
    <location>
        <begin position="256"/>
        <end position="658"/>
    </location>
</feature>
<dbReference type="InterPro" id="IPR012910">
    <property type="entry name" value="Plug_dom"/>
</dbReference>
<proteinExistence type="inferred from homology"/>
<dbReference type="PROSITE" id="PS52016">
    <property type="entry name" value="TONB_DEPENDENT_REC_3"/>
    <property type="match status" value="1"/>
</dbReference>
<keyword evidence="4 10" id="KW-0812">Transmembrane</keyword>
<evidence type="ECO:0000256" key="8">
    <source>
        <dbReference type="ARBA" id="ARBA00023136"/>
    </source>
</evidence>
<dbReference type="InterPro" id="IPR037066">
    <property type="entry name" value="Plug_dom_sf"/>
</dbReference>
<dbReference type="PANTHER" id="PTHR30069">
    <property type="entry name" value="TONB-DEPENDENT OUTER MEMBRANE RECEPTOR"/>
    <property type="match status" value="1"/>
</dbReference>